<comment type="caution">
    <text evidence="2">The sequence shown here is derived from an EMBL/GenBank/DDBJ whole genome shotgun (WGS) entry which is preliminary data.</text>
</comment>
<reference evidence="2" key="1">
    <citation type="submission" date="2014-05" db="EMBL/GenBank/DDBJ databases">
        <title>Genome sequence of Mycobacterium aromaticivorans strain JS19b1T (= DSM 45407T).</title>
        <authorList>
            <person name="Kwak Y."/>
            <person name="Park G.-S."/>
            <person name="Li Q.X."/>
            <person name="Lee S.-E."/>
            <person name="Shin J.-H."/>
        </authorList>
    </citation>
    <scope>NUCLEOTIDE SEQUENCE [LARGE SCALE GENOMIC DNA]</scope>
    <source>
        <strain evidence="2">JS19b1</strain>
    </source>
</reference>
<evidence type="ECO:0000313" key="2">
    <source>
        <dbReference type="EMBL" id="KDE98180.1"/>
    </source>
</evidence>
<protein>
    <submittedName>
        <fullName evidence="2">Uncharacterized protein</fullName>
    </submittedName>
</protein>
<dbReference type="AlphaFoldDB" id="A0A064CCX9"/>
<sequence>MTDSMSDAERATAIAAAVTSAVITLMIATDAQLALLETLLRALTVMDDDVLLDDFIRRVSDLRALVGPACTEATMKIARRR</sequence>
<keyword evidence="3" id="KW-1185">Reference proteome</keyword>
<organism evidence="2 3">
    <name type="scientific">Mycolicibacterium aromaticivorans JS19b1 = JCM 16368</name>
    <dbReference type="NCBI Taxonomy" id="1440774"/>
    <lineage>
        <taxon>Bacteria</taxon>
        <taxon>Bacillati</taxon>
        <taxon>Actinomycetota</taxon>
        <taxon>Actinomycetes</taxon>
        <taxon>Mycobacteriales</taxon>
        <taxon>Mycobacteriaceae</taxon>
        <taxon>Mycolicibacterium</taxon>
    </lineage>
</organism>
<feature type="transmembrane region" description="Helical" evidence="1">
    <location>
        <begin position="12"/>
        <end position="36"/>
    </location>
</feature>
<proteinExistence type="predicted"/>
<keyword evidence="1" id="KW-0472">Membrane</keyword>
<gene>
    <name evidence="2" type="ORF">Y900_004280</name>
</gene>
<name>A0A064CCX9_9MYCO</name>
<accession>A0A064CCX9</accession>
<keyword evidence="1" id="KW-1133">Transmembrane helix</keyword>
<evidence type="ECO:0000256" key="1">
    <source>
        <dbReference type="SAM" id="Phobius"/>
    </source>
</evidence>
<dbReference type="Proteomes" id="UP000022835">
    <property type="component" value="Unassembled WGS sequence"/>
</dbReference>
<keyword evidence="1" id="KW-0812">Transmembrane</keyword>
<dbReference type="EMBL" id="JALN02000001">
    <property type="protein sequence ID" value="KDE98180.1"/>
    <property type="molecule type" value="Genomic_DNA"/>
</dbReference>
<evidence type="ECO:0000313" key="3">
    <source>
        <dbReference type="Proteomes" id="UP000022835"/>
    </source>
</evidence>
<dbReference type="STRING" id="1440774.Y900_004280"/>